<protein>
    <recommendedName>
        <fullName evidence="3">Cytochrome c domain-containing protein</fullName>
    </recommendedName>
</protein>
<accession>A0AA95H7H1</accession>
<dbReference type="Proteomes" id="UP001300672">
    <property type="component" value="Chromosome"/>
</dbReference>
<dbReference type="GO" id="GO:0020037">
    <property type="term" value="F:heme binding"/>
    <property type="evidence" value="ECO:0007669"/>
    <property type="project" value="InterPro"/>
</dbReference>
<proteinExistence type="predicted"/>
<reference evidence="2" key="1">
    <citation type="journal article" date="2023" name="Int. J. Mol. Sci.">
        <title>Metagenomics Revealed a New Genus 'Candidatus Thiocaldithrix dubininis' gen. nov., sp. nov. and a New Species 'Candidatus Thiothrix putei' sp. nov. in the Family Thiotrichaceae, Some Members of Which Have Traits of Both Na+- and H+-Motive Energetics.</title>
        <authorList>
            <person name="Ravin N.V."/>
            <person name="Muntyan M.S."/>
            <person name="Smolyakov D.D."/>
            <person name="Rudenko T.S."/>
            <person name="Beletsky A.V."/>
            <person name="Mardanov A.V."/>
            <person name="Grabovich M.Y."/>
        </authorList>
    </citation>
    <scope>NUCLEOTIDE SEQUENCE</scope>
    <source>
        <strain evidence="2">GKL-01</strain>
    </source>
</reference>
<dbReference type="KEGG" id="tdu:QJT80_00150"/>
<dbReference type="AlphaFoldDB" id="A0AA95H7H1"/>
<evidence type="ECO:0008006" key="3">
    <source>
        <dbReference type="Google" id="ProtNLM"/>
    </source>
</evidence>
<dbReference type="EMBL" id="CP124755">
    <property type="protein sequence ID" value="WGZ90895.1"/>
    <property type="molecule type" value="Genomic_DNA"/>
</dbReference>
<organism evidence="2">
    <name type="scientific">Candidatus Thiocaldithrix dubininis</name>
    <dbReference type="NCBI Taxonomy" id="3080823"/>
    <lineage>
        <taxon>Bacteria</taxon>
        <taxon>Pseudomonadati</taxon>
        <taxon>Pseudomonadota</taxon>
        <taxon>Gammaproteobacteria</taxon>
        <taxon>Thiotrichales</taxon>
        <taxon>Thiotrichaceae</taxon>
        <taxon>Candidatus Thiocaldithrix</taxon>
    </lineage>
</organism>
<reference evidence="2" key="2">
    <citation type="submission" date="2023-04" db="EMBL/GenBank/DDBJ databases">
        <authorList>
            <person name="Beletskiy A.V."/>
            <person name="Mardanov A.V."/>
            <person name="Ravin N.V."/>
        </authorList>
    </citation>
    <scope>NUCLEOTIDE SEQUENCE</scope>
    <source>
        <strain evidence="2">GKL-01</strain>
    </source>
</reference>
<gene>
    <name evidence="2" type="ORF">QJT80_00150</name>
</gene>
<name>A0AA95H7H1_9GAMM</name>
<feature type="signal peptide" evidence="1">
    <location>
        <begin position="1"/>
        <end position="19"/>
    </location>
</feature>
<dbReference type="InterPro" id="IPR036909">
    <property type="entry name" value="Cyt_c-like_dom_sf"/>
</dbReference>
<dbReference type="SUPFAM" id="SSF46626">
    <property type="entry name" value="Cytochrome c"/>
    <property type="match status" value="1"/>
</dbReference>
<keyword evidence="1" id="KW-0732">Signal</keyword>
<sequence>MKAMIIVLMSVLLMPLAHAKEGNAVNGQKLFAGSKCLSCHGTDVFTKPDRQVKNLAMLESQVRRCDANSSTNWYDDEILDVVAYLNKTYYKF</sequence>
<feature type="chain" id="PRO_5041696478" description="Cytochrome c domain-containing protein" evidence="1">
    <location>
        <begin position="20"/>
        <end position="92"/>
    </location>
</feature>
<evidence type="ECO:0000256" key="1">
    <source>
        <dbReference type="SAM" id="SignalP"/>
    </source>
</evidence>
<dbReference type="GO" id="GO:0009055">
    <property type="term" value="F:electron transfer activity"/>
    <property type="evidence" value="ECO:0007669"/>
    <property type="project" value="InterPro"/>
</dbReference>
<evidence type="ECO:0000313" key="2">
    <source>
        <dbReference type="EMBL" id="WGZ90895.1"/>
    </source>
</evidence>